<dbReference type="GO" id="GO:0006355">
    <property type="term" value="P:regulation of DNA-templated transcription"/>
    <property type="evidence" value="ECO:0007669"/>
    <property type="project" value="InterPro"/>
</dbReference>
<evidence type="ECO:0000256" key="7">
    <source>
        <dbReference type="ARBA" id="ARBA00022840"/>
    </source>
</evidence>
<dbReference type="Gene3D" id="3.30.200.20">
    <property type="entry name" value="Phosphorylase Kinase, domain 1"/>
    <property type="match status" value="1"/>
</dbReference>
<dbReference type="InterPro" id="IPR011009">
    <property type="entry name" value="Kinase-like_dom_sf"/>
</dbReference>
<dbReference type="EMBL" id="JAEMNV010000004">
    <property type="protein sequence ID" value="MBJ8339943.1"/>
    <property type="molecule type" value="Genomic_DNA"/>
</dbReference>
<feature type="domain" description="Response regulatory" evidence="13">
    <location>
        <begin position="318"/>
        <end position="438"/>
    </location>
</feature>
<keyword evidence="5 10" id="KW-0547">Nucleotide-binding</keyword>
<reference evidence="14" key="1">
    <citation type="submission" date="2020-12" db="EMBL/GenBank/DDBJ databases">
        <title>Antrihabitans popcorni sp. nov. and Antrihabitans auranticaus sp. nov., isolated from a larva cave.</title>
        <authorList>
            <person name="Lee S.D."/>
            <person name="Kim I.S."/>
        </authorList>
    </citation>
    <scope>NUCLEOTIDE SEQUENCE</scope>
    <source>
        <strain evidence="14">YC3-6</strain>
    </source>
</reference>
<dbReference type="InterPro" id="IPR001789">
    <property type="entry name" value="Sig_transdc_resp-reg_receiver"/>
</dbReference>
<keyword evidence="4" id="KW-0808">Transferase</keyword>
<sequence length="543" mass="59021">MGGYDLSPGAVFAGYTIENGIGVGGMGSVYVARHPNLPRRVALKLLHKNLTSDDYVRARFEFEADHAARLEHPNIVAVYDRGRHRNQLWISMQYVAGTDVAQLVRDQVLPPDRALHIAYEVARGLDYAHSAGVFHRDVKPANILLADAPYPGESERVLLTDFGIAKALDDTVHLTETGMLVATLRYAAPEQIDGAEVDHRTDQYSLACTLFHLVTGAPPYPGPNPSAIMNGHLNAPVPRASAFRPGLPAAFDQVLAKGLAKKRADRYDSCVDMVDAARAALAAAEPDQTVPHRVPRTFDLDATDPDVTAFAPNSQALRVVLTDDSVLLREGIARLLQDEGIDVVGQAGDATALLELVAEHRPDVAVVDIRMPPTHTVEGIEAAITIRRDYPDTGVLLLSQYVETENVMNLLDGGAGSLGYLLKDRVADVDEFVDALNRVADGGSAIDPDLVGRLVSRPHRGHRPLDELSAREREVLQLMAEGRSNKAISASLFLGERTVEAHVRSIFVKLELAPEPEDHRRVLAVLTHLRAAPPPVSRPHPDL</sequence>
<evidence type="ECO:0000256" key="10">
    <source>
        <dbReference type="PROSITE-ProRule" id="PRU10141"/>
    </source>
</evidence>
<accession>A0A934NR87</accession>
<keyword evidence="15" id="KW-1185">Reference proteome</keyword>
<name>A0A934NR87_9NOCA</name>
<evidence type="ECO:0000256" key="3">
    <source>
        <dbReference type="ARBA" id="ARBA00022553"/>
    </source>
</evidence>
<dbReference type="RefSeq" id="WP_199704715.1">
    <property type="nucleotide sequence ID" value="NZ_JAEMNV010000004.1"/>
</dbReference>
<evidence type="ECO:0000256" key="4">
    <source>
        <dbReference type="ARBA" id="ARBA00022679"/>
    </source>
</evidence>
<protein>
    <recommendedName>
        <fullName evidence="1">non-specific serine/threonine protein kinase</fullName>
        <ecNumber evidence="1">2.7.11.1</ecNumber>
    </recommendedName>
</protein>
<dbReference type="AlphaFoldDB" id="A0A934NR87"/>
<dbReference type="InterPro" id="IPR000792">
    <property type="entry name" value="Tscrpt_reg_LuxR_C"/>
</dbReference>
<gene>
    <name evidence="14" type="ORF">JGU71_13685</name>
</gene>
<evidence type="ECO:0000256" key="5">
    <source>
        <dbReference type="ARBA" id="ARBA00022741"/>
    </source>
</evidence>
<dbReference type="GO" id="GO:0005524">
    <property type="term" value="F:ATP binding"/>
    <property type="evidence" value="ECO:0007669"/>
    <property type="project" value="UniProtKB-UniRule"/>
</dbReference>
<dbReference type="SMART" id="SM00421">
    <property type="entry name" value="HTH_LUXR"/>
    <property type="match status" value="1"/>
</dbReference>
<evidence type="ECO:0000256" key="1">
    <source>
        <dbReference type="ARBA" id="ARBA00012513"/>
    </source>
</evidence>
<dbReference type="SUPFAM" id="SSF52172">
    <property type="entry name" value="CheY-like"/>
    <property type="match status" value="1"/>
</dbReference>
<feature type="domain" description="Protein kinase" evidence="11">
    <location>
        <begin position="15"/>
        <end position="281"/>
    </location>
</feature>
<dbReference type="InterPro" id="IPR016032">
    <property type="entry name" value="Sig_transdc_resp-reg_C-effctor"/>
</dbReference>
<dbReference type="Pfam" id="PF00072">
    <property type="entry name" value="Response_reg"/>
    <property type="match status" value="1"/>
</dbReference>
<dbReference type="InterPro" id="IPR017441">
    <property type="entry name" value="Protein_kinase_ATP_BS"/>
</dbReference>
<evidence type="ECO:0000259" key="11">
    <source>
        <dbReference type="PROSITE" id="PS50011"/>
    </source>
</evidence>
<keyword evidence="8" id="KW-0238">DNA-binding</keyword>
<dbReference type="InterPro" id="IPR011006">
    <property type="entry name" value="CheY-like_superfamily"/>
</dbReference>
<feature type="domain" description="HTH luxR-type" evidence="12">
    <location>
        <begin position="461"/>
        <end position="532"/>
    </location>
</feature>
<dbReference type="SUPFAM" id="SSF56112">
    <property type="entry name" value="Protein kinase-like (PK-like)"/>
    <property type="match status" value="1"/>
</dbReference>
<dbReference type="GO" id="GO:0004674">
    <property type="term" value="F:protein serine/threonine kinase activity"/>
    <property type="evidence" value="ECO:0007669"/>
    <property type="project" value="UniProtKB-KW"/>
</dbReference>
<evidence type="ECO:0000256" key="6">
    <source>
        <dbReference type="ARBA" id="ARBA00022777"/>
    </source>
</evidence>
<dbReference type="SUPFAM" id="SSF46894">
    <property type="entry name" value="C-terminal effector domain of the bipartite response regulators"/>
    <property type="match status" value="1"/>
</dbReference>
<feature type="modified residue" description="4-aspartylphosphate" evidence="9">
    <location>
        <position position="368"/>
    </location>
</feature>
<dbReference type="SMART" id="SM00220">
    <property type="entry name" value="S_TKc"/>
    <property type="match status" value="1"/>
</dbReference>
<dbReference type="Proteomes" id="UP000655868">
    <property type="component" value="Unassembled WGS sequence"/>
</dbReference>
<dbReference type="Gene3D" id="3.40.50.2300">
    <property type="match status" value="1"/>
</dbReference>
<evidence type="ECO:0000313" key="15">
    <source>
        <dbReference type="Proteomes" id="UP000655868"/>
    </source>
</evidence>
<dbReference type="CDD" id="cd06170">
    <property type="entry name" value="LuxR_C_like"/>
    <property type="match status" value="1"/>
</dbReference>
<dbReference type="PROSITE" id="PS00108">
    <property type="entry name" value="PROTEIN_KINASE_ST"/>
    <property type="match status" value="1"/>
</dbReference>
<keyword evidence="2" id="KW-0723">Serine/threonine-protein kinase</keyword>
<evidence type="ECO:0000256" key="9">
    <source>
        <dbReference type="PROSITE-ProRule" id="PRU00169"/>
    </source>
</evidence>
<evidence type="ECO:0000259" key="12">
    <source>
        <dbReference type="PROSITE" id="PS50043"/>
    </source>
</evidence>
<evidence type="ECO:0000313" key="14">
    <source>
        <dbReference type="EMBL" id="MBJ8339943.1"/>
    </source>
</evidence>
<dbReference type="PROSITE" id="PS00107">
    <property type="entry name" value="PROTEIN_KINASE_ATP"/>
    <property type="match status" value="1"/>
</dbReference>
<proteinExistence type="predicted"/>
<keyword evidence="6 14" id="KW-0418">Kinase</keyword>
<dbReference type="EC" id="2.7.11.1" evidence="1"/>
<keyword evidence="7 10" id="KW-0067">ATP-binding</keyword>
<dbReference type="Pfam" id="PF00069">
    <property type="entry name" value="Pkinase"/>
    <property type="match status" value="1"/>
</dbReference>
<dbReference type="PANTHER" id="PTHR43289:SF6">
    <property type="entry name" value="SERINE_THREONINE-PROTEIN KINASE NEKL-3"/>
    <property type="match status" value="1"/>
</dbReference>
<comment type="caution">
    <text evidence="14">The sequence shown here is derived from an EMBL/GenBank/DDBJ whole genome shotgun (WGS) entry which is preliminary data.</text>
</comment>
<dbReference type="GO" id="GO:0000160">
    <property type="term" value="P:phosphorelay signal transduction system"/>
    <property type="evidence" value="ECO:0007669"/>
    <property type="project" value="InterPro"/>
</dbReference>
<dbReference type="CDD" id="cd14014">
    <property type="entry name" value="STKc_PknB_like"/>
    <property type="match status" value="1"/>
</dbReference>
<organism evidence="14 15">
    <name type="scientific">Antrihabitans stalagmiti</name>
    <dbReference type="NCBI Taxonomy" id="2799499"/>
    <lineage>
        <taxon>Bacteria</taxon>
        <taxon>Bacillati</taxon>
        <taxon>Actinomycetota</taxon>
        <taxon>Actinomycetes</taxon>
        <taxon>Mycobacteriales</taxon>
        <taxon>Nocardiaceae</taxon>
        <taxon>Antrihabitans</taxon>
    </lineage>
</organism>
<dbReference type="InterPro" id="IPR008271">
    <property type="entry name" value="Ser/Thr_kinase_AS"/>
</dbReference>
<dbReference type="Pfam" id="PF00196">
    <property type="entry name" value="GerE"/>
    <property type="match status" value="1"/>
</dbReference>
<dbReference type="CDD" id="cd17535">
    <property type="entry name" value="REC_NarL-like"/>
    <property type="match status" value="1"/>
</dbReference>
<dbReference type="Gene3D" id="1.10.510.10">
    <property type="entry name" value="Transferase(Phosphotransferase) domain 1"/>
    <property type="match status" value="1"/>
</dbReference>
<dbReference type="PROSITE" id="PS50011">
    <property type="entry name" value="PROTEIN_KINASE_DOM"/>
    <property type="match status" value="1"/>
</dbReference>
<feature type="binding site" evidence="10">
    <location>
        <position position="44"/>
    </location>
    <ligand>
        <name>ATP</name>
        <dbReference type="ChEBI" id="CHEBI:30616"/>
    </ligand>
</feature>
<dbReference type="InterPro" id="IPR000719">
    <property type="entry name" value="Prot_kinase_dom"/>
</dbReference>
<dbReference type="InterPro" id="IPR058245">
    <property type="entry name" value="NreC/VraR/RcsB-like_REC"/>
</dbReference>
<dbReference type="PROSITE" id="PS00622">
    <property type="entry name" value="HTH_LUXR_1"/>
    <property type="match status" value="1"/>
</dbReference>
<evidence type="ECO:0000256" key="8">
    <source>
        <dbReference type="ARBA" id="ARBA00023125"/>
    </source>
</evidence>
<dbReference type="PRINTS" id="PR00038">
    <property type="entry name" value="HTHLUXR"/>
</dbReference>
<dbReference type="GO" id="GO:0003677">
    <property type="term" value="F:DNA binding"/>
    <property type="evidence" value="ECO:0007669"/>
    <property type="project" value="UniProtKB-KW"/>
</dbReference>
<dbReference type="FunFam" id="1.10.510.10:FF:000021">
    <property type="entry name" value="Serine/threonine protein kinase"/>
    <property type="match status" value="1"/>
</dbReference>
<keyword evidence="3 9" id="KW-0597">Phosphoprotein</keyword>
<dbReference type="PROSITE" id="PS50043">
    <property type="entry name" value="HTH_LUXR_2"/>
    <property type="match status" value="1"/>
</dbReference>
<dbReference type="SMART" id="SM00448">
    <property type="entry name" value="REC"/>
    <property type="match status" value="1"/>
</dbReference>
<dbReference type="PROSITE" id="PS50110">
    <property type="entry name" value="RESPONSE_REGULATORY"/>
    <property type="match status" value="1"/>
</dbReference>
<evidence type="ECO:0000259" key="13">
    <source>
        <dbReference type="PROSITE" id="PS50110"/>
    </source>
</evidence>
<dbReference type="PANTHER" id="PTHR43289">
    <property type="entry name" value="MITOGEN-ACTIVATED PROTEIN KINASE KINASE KINASE 20-RELATED"/>
    <property type="match status" value="1"/>
</dbReference>
<evidence type="ECO:0000256" key="2">
    <source>
        <dbReference type="ARBA" id="ARBA00022527"/>
    </source>
</evidence>